<organism evidence="2 3">
    <name type="scientific">Luteimonas salinisoli</name>
    <dbReference type="NCBI Taxonomy" id="2752307"/>
    <lineage>
        <taxon>Bacteria</taxon>
        <taxon>Pseudomonadati</taxon>
        <taxon>Pseudomonadota</taxon>
        <taxon>Gammaproteobacteria</taxon>
        <taxon>Lysobacterales</taxon>
        <taxon>Lysobacteraceae</taxon>
        <taxon>Luteimonas</taxon>
    </lineage>
</organism>
<protein>
    <recommendedName>
        <fullName evidence="4">Secreted protein</fullName>
    </recommendedName>
</protein>
<proteinExistence type="predicted"/>
<dbReference type="EMBL" id="JACCKA010000073">
    <property type="protein sequence ID" value="NZA27218.1"/>
    <property type="molecule type" value="Genomic_DNA"/>
</dbReference>
<keyword evidence="3" id="KW-1185">Reference proteome</keyword>
<keyword evidence="1" id="KW-0732">Signal</keyword>
<evidence type="ECO:0000313" key="3">
    <source>
        <dbReference type="Proteomes" id="UP000578091"/>
    </source>
</evidence>
<evidence type="ECO:0008006" key="4">
    <source>
        <dbReference type="Google" id="ProtNLM"/>
    </source>
</evidence>
<gene>
    <name evidence="2" type="ORF">H0E84_12580</name>
</gene>
<feature type="chain" id="PRO_5033055624" description="Secreted protein" evidence="1">
    <location>
        <begin position="23"/>
        <end position="105"/>
    </location>
</feature>
<name>A0A853JFG2_9GAMM</name>
<dbReference type="AlphaFoldDB" id="A0A853JFG2"/>
<comment type="caution">
    <text evidence="2">The sequence shown here is derived from an EMBL/GenBank/DDBJ whole genome shotgun (WGS) entry which is preliminary data.</text>
</comment>
<dbReference type="RefSeq" id="WP_180678997.1">
    <property type="nucleotide sequence ID" value="NZ_JACCKA010000073.1"/>
</dbReference>
<evidence type="ECO:0000256" key="1">
    <source>
        <dbReference type="SAM" id="SignalP"/>
    </source>
</evidence>
<evidence type="ECO:0000313" key="2">
    <source>
        <dbReference type="EMBL" id="NZA27218.1"/>
    </source>
</evidence>
<sequence length="105" mass="11562">MNSLLLHAISILCLLVTGACSAPPVASPTLPEDVRSFVAERDLCDHFRGEVPDPEDRQRMDEVISAIDRHCTGTDARLDALRAKYADRAEILSRLAPYESGIEAR</sequence>
<accession>A0A853JFG2</accession>
<feature type="signal peptide" evidence="1">
    <location>
        <begin position="1"/>
        <end position="22"/>
    </location>
</feature>
<dbReference type="Proteomes" id="UP000578091">
    <property type="component" value="Unassembled WGS sequence"/>
</dbReference>
<reference evidence="2 3" key="1">
    <citation type="submission" date="2020-07" db="EMBL/GenBank/DDBJ databases">
        <title>Luteimonas sp. SJ-92.</title>
        <authorList>
            <person name="Huang X.-X."/>
            <person name="Xu L."/>
            <person name="Sun J.-Q."/>
        </authorList>
    </citation>
    <scope>NUCLEOTIDE SEQUENCE [LARGE SCALE GENOMIC DNA]</scope>
    <source>
        <strain evidence="2 3">SJ-92</strain>
    </source>
</reference>